<dbReference type="PANTHER" id="PTHR36960">
    <property type="entry name" value="SI:DKEY-32E6.3"/>
    <property type="match status" value="1"/>
</dbReference>
<accession>A0AAW1QC90</accession>
<sequence length="549" mass="60719">MPQFRRDNLISFVTAHTTEAGGHAEAATIRIQKSFRQHMRDMDVKQRAFSRFDDEAIELIRRYTEGPASELYQLPMASKARLVLHFDINKTVLMADRAQGASSACVVNMLLSECAWGRLEAGPQWVPVGRLATDRPSNDPQLMSYRSYLDSFLLPFRAGSGPEVERHNTDVKNQRQAFKRKFTEPGEPGHMFRGVFEQLKVALQLPAECVQKGKALGGGMGKLFASGERHLLPSFFNLLRQMHAQGREFTLVFRTFGADVAEVVEEMNAFAIGQHPCYPEVRMDGSHGCGTDLRMAMPASTGAFFRSSSKPDGTMLLMGASAEVMDAKALSAESLQAAEASGSGTLLEAFEDIHHEVHRRAVQGNRALALRDYYPFWKHRNERSRAGKLLLLDPDDHRTIQIFFDDNIGHTAAHIVDARDVRNGAPLGFKDLAGRHVFKVEPLNAILDPQYFVRAVHGCVMAVLRERSHVPHNTAAENAGTRLPPHNGSTLGANGGALLPLTQRGGGGTSTPGRRLAQVANTSRRARELWSIVNERLVAMIRVRNAIAN</sequence>
<keyword evidence="2" id="KW-1185">Reference proteome</keyword>
<gene>
    <name evidence="1" type="ORF">WJX81_002168</name>
</gene>
<dbReference type="PANTHER" id="PTHR36960:SF1">
    <property type="entry name" value="SI:DKEY-32E6.3"/>
    <property type="match status" value="1"/>
</dbReference>
<dbReference type="EMBL" id="JALJOU010000140">
    <property type="protein sequence ID" value="KAK9818911.1"/>
    <property type="molecule type" value="Genomic_DNA"/>
</dbReference>
<evidence type="ECO:0000313" key="2">
    <source>
        <dbReference type="Proteomes" id="UP001445335"/>
    </source>
</evidence>
<protein>
    <submittedName>
        <fullName evidence="1">Uncharacterized protein</fullName>
    </submittedName>
</protein>
<evidence type="ECO:0000313" key="1">
    <source>
        <dbReference type="EMBL" id="KAK9818911.1"/>
    </source>
</evidence>
<reference evidence="1 2" key="1">
    <citation type="journal article" date="2024" name="Nat. Commun.">
        <title>Phylogenomics reveals the evolutionary origins of lichenization in chlorophyte algae.</title>
        <authorList>
            <person name="Puginier C."/>
            <person name="Libourel C."/>
            <person name="Otte J."/>
            <person name="Skaloud P."/>
            <person name="Haon M."/>
            <person name="Grisel S."/>
            <person name="Petersen M."/>
            <person name="Berrin J.G."/>
            <person name="Delaux P.M."/>
            <person name="Dal Grande F."/>
            <person name="Keller J."/>
        </authorList>
    </citation>
    <scope>NUCLEOTIDE SEQUENCE [LARGE SCALE GENOMIC DNA]</scope>
    <source>
        <strain evidence="1 2">SAG 245.80</strain>
    </source>
</reference>
<proteinExistence type="predicted"/>
<comment type="caution">
    <text evidence="1">The sequence shown here is derived from an EMBL/GenBank/DDBJ whole genome shotgun (WGS) entry which is preliminary data.</text>
</comment>
<name>A0AAW1QC90_9CHLO</name>
<organism evidence="1 2">
    <name type="scientific">Elliptochloris bilobata</name>
    <dbReference type="NCBI Taxonomy" id="381761"/>
    <lineage>
        <taxon>Eukaryota</taxon>
        <taxon>Viridiplantae</taxon>
        <taxon>Chlorophyta</taxon>
        <taxon>core chlorophytes</taxon>
        <taxon>Trebouxiophyceae</taxon>
        <taxon>Trebouxiophyceae incertae sedis</taxon>
        <taxon>Elliptochloris clade</taxon>
        <taxon>Elliptochloris</taxon>
    </lineage>
</organism>
<dbReference type="Proteomes" id="UP001445335">
    <property type="component" value="Unassembled WGS sequence"/>
</dbReference>
<dbReference type="AlphaFoldDB" id="A0AAW1QC90"/>